<feature type="transmembrane region" description="Helical" evidence="5">
    <location>
        <begin position="385"/>
        <end position="411"/>
    </location>
</feature>
<dbReference type="PRINTS" id="PR00252">
    <property type="entry name" value="NRIONCHANNEL"/>
</dbReference>
<feature type="transmembrane region" description="Helical" evidence="5">
    <location>
        <begin position="358"/>
        <end position="379"/>
    </location>
</feature>
<dbReference type="CDD" id="cd19051">
    <property type="entry name" value="LGIC_TM_cation"/>
    <property type="match status" value="1"/>
</dbReference>
<dbReference type="AlphaFoldDB" id="K1RUS9"/>
<dbReference type="Pfam" id="PF02931">
    <property type="entry name" value="Neur_chan_LBD"/>
    <property type="match status" value="1"/>
</dbReference>
<dbReference type="HOGENOM" id="CLU_018074_0_1_1"/>
<feature type="domain" description="Neurotransmitter-gated ion-channel ligand-binding" evidence="6">
    <location>
        <begin position="118"/>
        <end position="322"/>
    </location>
</feature>
<evidence type="ECO:0000259" key="6">
    <source>
        <dbReference type="Pfam" id="PF02931"/>
    </source>
</evidence>
<keyword evidence="5" id="KW-0813">Transport</keyword>
<accession>K1RUS9</accession>
<gene>
    <name evidence="8" type="ORF">CGI_10028083</name>
</gene>
<evidence type="ECO:0000259" key="7">
    <source>
        <dbReference type="Pfam" id="PF02932"/>
    </source>
</evidence>
<keyword evidence="4 5" id="KW-0472">Membrane</keyword>
<dbReference type="FunFam" id="2.70.170.10:FF:000030">
    <property type="entry name" value="AcetylCholine Receptor"/>
    <property type="match status" value="1"/>
</dbReference>
<dbReference type="InParanoid" id="K1RUS9"/>
<dbReference type="GO" id="GO:0005230">
    <property type="term" value="F:extracellular ligand-gated monoatomic ion channel activity"/>
    <property type="evidence" value="ECO:0007669"/>
    <property type="project" value="InterPro"/>
</dbReference>
<dbReference type="InterPro" id="IPR018000">
    <property type="entry name" value="Neurotransmitter_ion_chnl_CS"/>
</dbReference>
<dbReference type="Gene3D" id="1.20.58.390">
    <property type="entry name" value="Neurotransmitter-gated ion-channel transmembrane domain"/>
    <property type="match status" value="1"/>
</dbReference>
<feature type="domain" description="Neurotransmitter-gated ion-channel transmembrane" evidence="7">
    <location>
        <begin position="330"/>
        <end position="540"/>
    </location>
</feature>
<keyword evidence="3 5" id="KW-1133">Transmembrane helix</keyword>
<keyword evidence="5" id="KW-0407">Ion channel</keyword>
<name>K1RUS9_MAGGI</name>
<keyword evidence="5" id="KW-0406">Ion transport</keyword>
<dbReference type="EMBL" id="JH819182">
    <property type="protein sequence ID" value="EKC38466.1"/>
    <property type="molecule type" value="Genomic_DNA"/>
</dbReference>
<dbReference type="InterPro" id="IPR006029">
    <property type="entry name" value="Neurotrans-gated_channel_TM"/>
</dbReference>
<keyword evidence="2 5" id="KW-0812">Transmembrane</keyword>
<feature type="transmembrane region" description="Helical" evidence="5">
    <location>
        <begin position="323"/>
        <end position="346"/>
    </location>
</feature>
<dbReference type="FunFam" id="1.20.58.390:FF:000043">
    <property type="entry name" value="AcetylCholine Receptor"/>
    <property type="match status" value="1"/>
</dbReference>
<dbReference type="GO" id="GO:0016020">
    <property type="term" value="C:membrane"/>
    <property type="evidence" value="ECO:0007669"/>
    <property type="project" value="UniProtKB-SubCell"/>
</dbReference>
<evidence type="ECO:0000256" key="3">
    <source>
        <dbReference type="ARBA" id="ARBA00022989"/>
    </source>
</evidence>
<dbReference type="InterPro" id="IPR006202">
    <property type="entry name" value="Neur_chan_lig-bd"/>
</dbReference>
<dbReference type="InterPro" id="IPR038050">
    <property type="entry name" value="Neuro_actylchol_rec"/>
</dbReference>
<dbReference type="InterPro" id="IPR006201">
    <property type="entry name" value="Neur_channel"/>
</dbReference>
<keyword evidence="8" id="KW-0675">Receptor</keyword>
<comment type="subcellular location">
    <subcellularLocation>
        <location evidence="1">Membrane</location>
        <topology evidence="1">Multi-pass membrane protein</topology>
    </subcellularLocation>
</comment>
<evidence type="ECO:0000256" key="4">
    <source>
        <dbReference type="ARBA" id="ARBA00023136"/>
    </source>
</evidence>
<evidence type="ECO:0000256" key="2">
    <source>
        <dbReference type="ARBA" id="ARBA00022692"/>
    </source>
</evidence>
<organism evidence="8">
    <name type="scientific">Magallana gigas</name>
    <name type="common">Pacific oyster</name>
    <name type="synonym">Crassostrea gigas</name>
    <dbReference type="NCBI Taxonomy" id="29159"/>
    <lineage>
        <taxon>Eukaryota</taxon>
        <taxon>Metazoa</taxon>
        <taxon>Spiralia</taxon>
        <taxon>Lophotrochozoa</taxon>
        <taxon>Mollusca</taxon>
        <taxon>Bivalvia</taxon>
        <taxon>Autobranchia</taxon>
        <taxon>Pteriomorphia</taxon>
        <taxon>Ostreida</taxon>
        <taxon>Ostreoidea</taxon>
        <taxon>Ostreidae</taxon>
        <taxon>Magallana</taxon>
    </lineage>
</organism>
<dbReference type="GO" id="GO:0004888">
    <property type="term" value="F:transmembrane signaling receptor activity"/>
    <property type="evidence" value="ECO:0007669"/>
    <property type="project" value="InterPro"/>
</dbReference>
<proteinExistence type="inferred from homology"/>
<evidence type="ECO:0000256" key="5">
    <source>
        <dbReference type="RuleBase" id="RU000687"/>
    </source>
</evidence>
<dbReference type="SUPFAM" id="SSF90112">
    <property type="entry name" value="Neurotransmitter-gated ion-channel transmembrane pore"/>
    <property type="match status" value="1"/>
</dbReference>
<evidence type="ECO:0000313" key="8">
    <source>
        <dbReference type="EMBL" id="EKC38466.1"/>
    </source>
</evidence>
<feature type="transmembrane region" description="Helical" evidence="5">
    <location>
        <begin position="524"/>
        <end position="544"/>
    </location>
</feature>
<dbReference type="InterPro" id="IPR036734">
    <property type="entry name" value="Neur_chan_lig-bd_sf"/>
</dbReference>
<reference evidence="8" key="1">
    <citation type="journal article" date="2012" name="Nature">
        <title>The oyster genome reveals stress adaptation and complexity of shell formation.</title>
        <authorList>
            <person name="Zhang G."/>
            <person name="Fang X."/>
            <person name="Guo X."/>
            <person name="Li L."/>
            <person name="Luo R."/>
            <person name="Xu F."/>
            <person name="Yang P."/>
            <person name="Zhang L."/>
            <person name="Wang X."/>
            <person name="Qi H."/>
            <person name="Xiong Z."/>
            <person name="Que H."/>
            <person name="Xie Y."/>
            <person name="Holland P.W."/>
            <person name="Paps J."/>
            <person name="Zhu Y."/>
            <person name="Wu F."/>
            <person name="Chen Y."/>
            <person name="Wang J."/>
            <person name="Peng C."/>
            <person name="Meng J."/>
            <person name="Yang L."/>
            <person name="Liu J."/>
            <person name="Wen B."/>
            <person name="Zhang N."/>
            <person name="Huang Z."/>
            <person name="Zhu Q."/>
            <person name="Feng Y."/>
            <person name="Mount A."/>
            <person name="Hedgecock D."/>
            <person name="Xu Z."/>
            <person name="Liu Y."/>
            <person name="Domazet-Loso T."/>
            <person name="Du Y."/>
            <person name="Sun X."/>
            <person name="Zhang S."/>
            <person name="Liu B."/>
            <person name="Cheng P."/>
            <person name="Jiang X."/>
            <person name="Li J."/>
            <person name="Fan D."/>
            <person name="Wang W."/>
            <person name="Fu W."/>
            <person name="Wang T."/>
            <person name="Wang B."/>
            <person name="Zhang J."/>
            <person name="Peng Z."/>
            <person name="Li Y."/>
            <person name="Li N."/>
            <person name="Wang J."/>
            <person name="Chen M."/>
            <person name="He Y."/>
            <person name="Tan F."/>
            <person name="Song X."/>
            <person name="Zheng Q."/>
            <person name="Huang R."/>
            <person name="Yang H."/>
            <person name="Du X."/>
            <person name="Chen L."/>
            <person name="Yang M."/>
            <person name="Gaffney P.M."/>
            <person name="Wang S."/>
            <person name="Luo L."/>
            <person name="She Z."/>
            <person name="Ming Y."/>
            <person name="Huang W."/>
            <person name="Zhang S."/>
            <person name="Huang B."/>
            <person name="Zhang Y."/>
            <person name="Qu T."/>
            <person name="Ni P."/>
            <person name="Miao G."/>
            <person name="Wang J."/>
            <person name="Wang Q."/>
            <person name="Steinberg C.E."/>
            <person name="Wang H."/>
            <person name="Li N."/>
            <person name="Qian L."/>
            <person name="Zhang G."/>
            <person name="Li Y."/>
            <person name="Yang H."/>
            <person name="Liu X."/>
            <person name="Wang J."/>
            <person name="Yin Y."/>
            <person name="Wang J."/>
        </authorList>
    </citation>
    <scope>NUCLEOTIDE SEQUENCE [LARGE SCALE GENOMIC DNA]</scope>
    <source>
        <strain evidence="8">05x7-T-G4-1.051#20</strain>
    </source>
</reference>
<dbReference type="CDD" id="cd18997">
    <property type="entry name" value="LGIC_ECD_nAChR"/>
    <property type="match status" value="1"/>
</dbReference>
<dbReference type="PANTHER" id="PTHR18945">
    <property type="entry name" value="NEUROTRANSMITTER GATED ION CHANNEL"/>
    <property type="match status" value="1"/>
</dbReference>
<comment type="similarity">
    <text evidence="5">Belongs to the ligand-gated ion channel (TC 1.A.9) family.</text>
</comment>
<protein>
    <submittedName>
        <fullName evidence="8">Neuronal acetylcholine receptor subunit alpha-10</fullName>
    </submittedName>
</protein>
<dbReference type="PROSITE" id="PS00236">
    <property type="entry name" value="NEUROTR_ION_CHANNEL"/>
    <property type="match status" value="1"/>
</dbReference>
<evidence type="ECO:0000256" key="1">
    <source>
        <dbReference type="ARBA" id="ARBA00004141"/>
    </source>
</evidence>
<dbReference type="SUPFAM" id="SSF63712">
    <property type="entry name" value="Nicotinic receptor ligand binding domain-like"/>
    <property type="match status" value="1"/>
</dbReference>
<dbReference type="Pfam" id="PF02932">
    <property type="entry name" value="Neur_chan_memb"/>
    <property type="match status" value="1"/>
</dbReference>
<sequence length="548" mass="62317">MIKVQKKQLDQAYQYFVKERNILAFRPLNHCWNSHSSVLGLAQWAHLLSSHTDIKFSGLEAAAFCGEVFSESSVNAEGAHRKATLEPEKDFDIMASCDIFIILISLSVIQARAHVLDDVISSVFRGYKSEVRPYCNKANNTVVVTIDIGVRQVVDLNEPKQTINIGAWMRMNWLDCRLRWNKTLFNDIETFAVPQNKIWIPDVTLYDTDAVAGLPGMRDYRAVVHSSGAVKYQFPSNIKASCKIDVFHFPFDTQTCRLVFGSWIYTGSEVNLVNKSDTMDMSSFIENTEWEVVRADAMNVVNYYGDQIYPTFECVLRLRRKPLFYVMNLLFPCFVVSFMAALGFVLPPEAGEKVNLEITILLSLAVFQLVIVNMIPASGEKAPLLAIYFLASMVLVGFSCLMTVVVLNIHYKNNGRVSPRIRKYVIRPLKKITCLHTEQKHDKNDNLYTTQYDNEETVFKNCQRQPVDINSDENNEHPKGTRFQKQLLDILIEIRDCISSIVANQKRDSEPSDWSILAIALDRIFLIGYLVFTFVVSLSIMLTASSGD</sequence>
<dbReference type="InterPro" id="IPR036719">
    <property type="entry name" value="Neuro-gated_channel_TM_sf"/>
</dbReference>
<dbReference type="Gene3D" id="2.70.170.10">
    <property type="entry name" value="Neurotransmitter-gated ion-channel ligand-binding domain"/>
    <property type="match status" value="1"/>
</dbReference>